<feature type="transmembrane region" description="Helical" evidence="1">
    <location>
        <begin position="165"/>
        <end position="184"/>
    </location>
</feature>
<protein>
    <submittedName>
        <fullName evidence="2">Cell wall anchor protein</fullName>
    </submittedName>
</protein>
<keyword evidence="1" id="KW-0812">Transmembrane</keyword>
<evidence type="ECO:0000256" key="1">
    <source>
        <dbReference type="SAM" id="Phobius"/>
    </source>
</evidence>
<organism evidence="2 3">
    <name type="scientific">Paramuribaculum intestinale</name>
    <dbReference type="NCBI Taxonomy" id="2094151"/>
    <lineage>
        <taxon>Bacteria</taxon>
        <taxon>Pseudomonadati</taxon>
        <taxon>Bacteroidota</taxon>
        <taxon>Bacteroidia</taxon>
        <taxon>Bacteroidales</taxon>
        <taxon>Muribaculaceae</taxon>
        <taxon>Paramuribaculum</taxon>
    </lineage>
</organism>
<comment type="caution">
    <text evidence="2">The sequence shown here is derived from an EMBL/GenBank/DDBJ whole genome shotgun (WGS) entry which is preliminary data.</text>
</comment>
<accession>A0A2V1J3J1</accession>
<proteinExistence type="predicted"/>
<evidence type="ECO:0000313" key="2">
    <source>
        <dbReference type="EMBL" id="PWB09817.1"/>
    </source>
</evidence>
<name>A0A2V1J3J1_9BACT</name>
<dbReference type="RefSeq" id="WP_107034869.1">
    <property type="nucleotide sequence ID" value="NZ_CAOMFE010000002.1"/>
</dbReference>
<keyword evidence="1" id="KW-1133">Transmembrane helix</keyword>
<sequence length="325" mass="36550">MNLSARQPLILLTAILLAAIGAGGAATAQVKVRVALDSAYIEMGRTTPLHVEVTGKIDETGGIMLPDTLWREVEVAKVGEPLVTDLGNGNKELRQEVILQAFDSGLYTLPPVLFVQDGQVTESNRPALKVMPVAIDSLSTIHDYYDAQNPPRHFFDFLPDWMTDYGLWILLALLVIGAALYIYFKWIKQGRLPLVPAKKPVPPYELAMQRLETLRTENLCDKGQEKEYYTRLTDILRSYLDTRFGINAMEMTSSQIVKSLRNNEETRMPEKYMSRVLEIADFVKFAKARPLPEDNAASFRSALQFVEDTKPLPTDTEKDTAENIK</sequence>
<evidence type="ECO:0000313" key="3">
    <source>
        <dbReference type="Proteomes" id="UP000244925"/>
    </source>
</evidence>
<keyword evidence="1" id="KW-0472">Membrane</keyword>
<dbReference type="Proteomes" id="UP000244925">
    <property type="component" value="Unassembled WGS sequence"/>
</dbReference>
<dbReference type="EMBL" id="PUBV01000001">
    <property type="protein sequence ID" value="PWB09817.1"/>
    <property type="molecule type" value="Genomic_DNA"/>
</dbReference>
<reference evidence="3" key="1">
    <citation type="submission" date="2018-02" db="EMBL/GenBank/DDBJ databases">
        <authorList>
            <person name="Clavel T."/>
            <person name="Strowig T."/>
        </authorList>
    </citation>
    <scope>NUCLEOTIDE SEQUENCE [LARGE SCALE GENOMIC DNA]</scope>
    <source>
        <strain evidence="3">DSM 100764</strain>
    </source>
</reference>
<dbReference type="AlphaFoldDB" id="A0A2V1J3J1"/>
<gene>
    <name evidence="2" type="ORF">C5O25_01000</name>
</gene>
<keyword evidence="3" id="KW-1185">Reference proteome</keyword>